<evidence type="ECO:0000313" key="5">
    <source>
        <dbReference type="EMBL" id="KAJ3169430.1"/>
    </source>
</evidence>
<dbReference type="Gene3D" id="3.40.605.10">
    <property type="entry name" value="Aldehyde Dehydrogenase, Chain A, domain 1"/>
    <property type="match status" value="1"/>
</dbReference>
<evidence type="ECO:0000259" key="4">
    <source>
        <dbReference type="Pfam" id="PF00171"/>
    </source>
</evidence>
<name>A0AAD5TEI1_9FUNG</name>
<dbReference type="CDD" id="cd07105">
    <property type="entry name" value="ALDH_SaliADH"/>
    <property type="match status" value="1"/>
</dbReference>
<dbReference type="GO" id="GO:0009450">
    <property type="term" value="P:gamma-aminobutyric acid catabolic process"/>
    <property type="evidence" value="ECO:0007669"/>
    <property type="project" value="TreeGrafter"/>
</dbReference>
<keyword evidence="6" id="KW-1185">Reference proteome</keyword>
<keyword evidence="3" id="KW-0560">Oxidoreductase</keyword>
<dbReference type="PANTHER" id="PTHR43353">
    <property type="entry name" value="SUCCINATE-SEMIALDEHYDE DEHYDROGENASE, MITOCHONDRIAL"/>
    <property type="match status" value="1"/>
</dbReference>
<reference evidence="5" key="1">
    <citation type="submission" date="2020-05" db="EMBL/GenBank/DDBJ databases">
        <title>Phylogenomic resolution of chytrid fungi.</title>
        <authorList>
            <person name="Stajich J.E."/>
            <person name="Amses K."/>
            <person name="Simmons R."/>
            <person name="Seto K."/>
            <person name="Myers J."/>
            <person name="Bonds A."/>
            <person name="Quandt C.A."/>
            <person name="Barry K."/>
            <person name="Liu P."/>
            <person name="Grigoriev I."/>
            <person name="Longcore J.E."/>
            <person name="James T.Y."/>
        </authorList>
    </citation>
    <scope>NUCLEOTIDE SEQUENCE</scope>
    <source>
        <strain evidence="5">JEL0379</strain>
    </source>
</reference>
<sequence length="484" mass="51154">MLANFLTPDNAMVPLLIDGKEEYLQDSFDVISPYTGEKCWAAAAATPQDATRAVQAAAAAFPGWAATKPTVRRDILLRAAQLFEDKLEENADIMRTEMGADVGVSLHFTAPLAVAFLRETASRITSVCGTVPTVSHEGTSAMILKEPMGVILGIVPWNAPFPLGMRAIASALAAGNTTILKSSEMSPRCFHVLTQAFQEAGLPNGCLNLISCRAKDAPQVVNAMIEHPAVAKVNFTGSTAVGRKIAATCGQNLKPCLMELGGKNSAIVCEDADIEVAVREVIAGSFLNSGQICMSTDKVLVHEKIAPAFLSALRTALEATPNVPPTLVSTASRDRFRKMVDAAVASGAQLLFGSLDANAVDAAASGVRVSPIVLTHATEDMAAWQHESFGPLAACMVVPNDETAVRLANAGGYGLSAAVFTKDLRKAFRLARSIESGAVHINGMTVFDEPCVPHGGIKGSGWGRFNSSWGLDEFLVTKTITWKD</sequence>
<dbReference type="InterPro" id="IPR016161">
    <property type="entry name" value="Ald_DH/histidinol_DH"/>
</dbReference>
<dbReference type="PANTHER" id="PTHR43353:SF2">
    <property type="entry name" value="ALDEHYDE DEHYDROGENASE FAMILY PROTEIN (AFU_ORTHOLOGUE AFUA_8G05520)"/>
    <property type="match status" value="1"/>
</dbReference>
<dbReference type="EMBL" id="JADGJQ010000106">
    <property type="protein sequence ID" value="KAJ3169430.1"/>
    <property type="molecule type" value="Genomic_DNA"/>
</dbReference>
<comment type="caution">
    <text evidence="5">The sequence shown here is derived from an EMBL/GenBank/DDBJ whole genome shotgun (WGS) entry which is preliminary data.</text>
</comment>
<dbReference type="GO" id="GO:0004777">
    <property type="term" value="F:succinate-semialdehyde dehydrogenase (NAD+) activity"/>
    <property type="evidence" value="ECO:0007669"/>
    <property type="project" value="TreeGrafter"/>
</dbReference>
<protein>
    <recommendedName>
        <fullName evidence="4">Aldehyde dehydrogenase domain-containing protein</fullName>
    </recommendedName>
</protein>
<evidence type="ECO:0000256" key="2">
    <source>
        <dbReference type="ARBA" id="ARBA00022857"/>
    </source>
</evidence>
<feature type="domain" description="Aldehyde dehydrogenase" evidence="4">
    <location>
        <begin position="26"/>
        <end position="480"/>
    </location>
</feature>
<accession>A0AAD5TEI1</accession>
<dbReference type="InterPro" id="IPR050740">
    <property type="entry name" value="Aldehyde_DH_Superfamily"/>
</dbReference>
<dbReference type="Proteomes" id="UP001212152">
    <property type="component" value="Unassembled WGS sequence"/>
</dbReference>
<dbReference type="InterPro" id="IPR016162">
    <property type="entry name" value="Ald_DH_N"/>
</dbReference>
<gene>
    <name evidence="5" type="ORF">HDU87_000601</name>
</gene>
<evidence type="ECO:0000256" key="3">
    <source>
        <dbReference type="ARBA" id="ARBA00023002"/>
    </source>
</evidence>
<dbReference type="InterPro" id="IPR016163">
    <property type="entry name" value="Ald_DH_C"/>
</dbReference>
<comment type="similarity">
    <text evidence="1">Belongs to the aldehyde dehydrogenase family.</text>
</comment>
<organism evidence="5 6">
    <name type="scientific">Geranomyces variabilis</name>
    <dbReference type="NCBI Taxonomy" id="109894"/>
    <lineage>
        <taxon>Eukaryota</taxon>
        <taxon>Fungi</taxon>
        <taxon>Fungi incertae sedis</taxon>
        <taxon>Chytridiomycota</taxon>
        <taxon>Chytridiomycota incertae sedis</taxon>
        <taxon>Chytridiomycetes</taxon>
        <taxon>Spizellomycetales</taxon>
        <taxon>Powellomycetaceae</taxon>
        <taxon>Geranomyces</taxon>
    </lineage>
</organism>
<proteinExistence type="inferred from homology"/>
<dbReference type="Pfam" id="PF00171">
    <property type="entry name" value="Aldedh"/>
    <property type="match status" value="1"/>
</dbReference>
<dbReference type="Gene3D" id="3.40.309.10">
    <property type="entry name" value="Aldehyde Dehydrogenase, Chain A, domain 2"/>
    <property type="match status" value="1"/>
</dbReference>
<evidence type="ECO:0000313" key="6">
    <source>
        <dbReference type="Proteomes" id="UP001212152"/>
    </source>
</evidence>
<keyword evidence="2" id="KW-0521">NADP</keyword>
<evidence type="ECO:0000256" key="1">
    <source>
        <dbReference type="ARBA" id="ARBA00009986"/>
    </source>
</evidence>
<dbReference type="FunFam" id="3.40.605.10:FF:000012">
    <property type="entry name" value="NAD-dependent succinate-semialdehyde dehydrogenase"/>
    <property type="match status" value="1"/>
</dbReference>
<dbReference type="InterPro" id="IPR015590">
    <property type="entry name" value="Aldehyde_DH_dom"/>
</dbReference>
<dbReference type="SUPFAM" id="SSF53720">
    <property type="entry name" value="ALDH-like"/>
    <property type="match status" value="1"/>
</dbReference>
<dbReference type="AlphaFoldDB" id="A0AAD5TEI1"/>